<protein>
    <submittedName>
        <fullName evidence="1">Uncharacterized protein</fullName>
    </submittedName>
</protein>
<gene>
    <name evidence="1" type="ORF">g.52178</name>
</gene>
<evidence type="ECO:0000313" key="1">
    <source>
        <dbReference type="EMBL" id="MBY78285.1"/>
    </source>
</evidence>
<accession>A0A2S2QKJ9</accession>
<sequence>MDYLAKLFGNSKSHYPIRDRRRSERTLNVHTFEKKNKNKSGDQVRIREHERSLIWITTALCSVHNSYQTVHDDGMAVRAVYDLSTIKTIWSADVGGLQRIVVALRLRSVGGGAASYM</sequence>
<proteinExistence type="predicted"/>
<dbReference type="AlphaFoldDB" id="A0A2S2QKJ9"/>
<name>A0A2S2QKJ9_9HEMI</name>
<dbReference type="EMBL" id="GGMS01009082">
    <property type="protein sequence ID" value="MBY78285.1"/>
    <property type="molecule type" value="Transcribed_RNA"/>
</dbReference>
<reference evidence="1" key="1">
    <citation type="submission" date="2018-04" db="EMBL/GenBank/DDBJ databases">
        <title>Transcriptome assembly of Sipha flava.</title>
        <authorList>
            <person name="Scully E.D."/>
            <person name="Geib S.M."/>
            <person name="Palmer N.A."/>
            <person name="Koch K."/>
            <person name="Bradshaw J."/>
            <person name="Heng-Moss T."/>
            <person name="Sarath G."/>
        </authorList>
    </citation>
    <scope>NUCLEOTIDE SEQUENCE</scope>
</reference>
<organism evidence="1">
    <name type="scientific">Sipha flava</name>
    <name type="common">yellow sugarcane aphid</name>
    <dbReference type="NCBI Taxonomy" id="143950"/>
    <lineage>
        <taxon>Eukaryota</taxon>
        <taxon>Metazoa</taxon>
        <taxon>Ecdysozoa</taxon>
        <taxon>Arthropoda</taxon>
        <taxon>Hexapoda</taxon>
        <taxon>Insecta</taxon>
        <taxon>Pterygota</taxon>
        <taxon>Neoptera</taxon>
        <taxon>Paraneoptera</taxon>
        <taxon>Hemiptera</taxon>
        <taxon>Sternorrhyncha</taxon>
        <taxon>Aphidomorpha</taxon>
        <taxon>Aphidoidea</taxon>
        <taxon>Aphididae</taxon>
        <taxon>Sipha</taxon>
    </lineage>
</organism>